<proteinExistence type="predicted"/>
<dbReference type="PROSITE" id="PS51733">
    <property type="entry name" value="BPL_LPL_CATALYTIC"/>
    <property type="match status" value="1"/>
</dbReference>
<accession>A0A292YLC3</accession>
<dbReference type="OrthoDB" id="9774653at2"/>
<dbReference type="PANTHER" id="PTHR43679:SF2">
    <property type="entry name" value="OCTANOYL-[GCVH]:PROTEIN N-OCTANOYLTRANSFERASE"/>
    <property type="match status" value="1"/>
</dbReference>
<name>A0A292YLC3_9BACL</name>
<gene>
    <name evidence="2" type="ORF">EFBL_1335</name>
</gene>
<keyword evidence="2" id="KW-0808">Transferase</keyword>
<dbReference type="Gene3D" id="3.30.930.10">
    <property type="entry name" value="Bira Bifunctional Protein, Domain 2"/>
    <property type="match status" value="1"/>
</dbReference>
<dbReference type="Pfam" id="PF21948">
    <property type="entry name" value="LplA-B_cat"/>
    <property type="match status" value="1"/>
</dbReference>
<dbReference type="InterPro" id="IPR045864">
    <property type="entry name" value="aa-tRNA-synth_II/BPL/LPL"/>
</dbReference>
<dbReference type="InterPro" id="IPR004143">
    <property type="entry name" value="BPL_LPL_catalytic"/>
</dbReference>
<dbReference type="GO" id="GO:0016740">
    <property type="term" value="F:transferase activity"/>
    <property type="evidence" value="ECO:0007669"/>
    <property type="project" value="UniProtKB-KW"/>
</dbReference>
<protein>
    <submittedName>
        <fullName evidence="2">Octanoyltransferase</fullName>
    </submittedName>
</protein>
<dbReference type="AlphaFoldDB" id="A0A292YLC3"/>
<dbReference type="EMBL" id="BDUF01000029">
    <property type="protein sequence ID" value="GAX89711.1"/>
    <property type="molecule type" value="Genomic_DNA"/>
</dbReference>
<evidence type="ECO:0000313" key="3">
    <source>
        <dbReference type="Proteomes" id="UP000217785"/>
    </source>
</evidence>
<sequence length="275" mass="30921">METWRLLPTGKYSPAKNMALDEAVMIAHSRGLVPPTVRFYGWDPPTLSIGYFQRVSEVDFDALAAKGIGFVRRPTGGRAVLHDREVTYSIVITESHPMMPRSVNESYRILSMGLVNGFRNLGLEATMVSLASEADKEKYESLGSSACFDSPSWYELVVEGRKITGSAQTRQHGVILQHGSILLDLDVDLLFSVLYFSSEKLRQRVKASFTDKAVSIRQIAGRDVTFEEAEQAFRRGFETGLNVRLEPGELTDEERALTDELIETKYSTSQWNEKR</sequence>
<keyword evidence="3" id="KW-1185">Reference proteome</keyword>
<evidence type="ECO:0000313" key="2">
    <source>
        <dbReference type="EMBL" id="GAX89711.1"/>
    </source>
</evidence>
<dbReference type="InterPro" id="IPR050664">
    <property type="entry name" value="Octanoyltrans_LipM/LipL"/>
</dbReference>
<dbReference type="SUPFAM" id="SSF55681">
    <property type="entry name" value="Class II aaRS and biotin synthetases"/>
    <property type="match status" value="1"/>
</dbReference>
<dbReference type="CDD" id="cd16443">
    <property type="entry name" value="LplA"/>
    <property type="match status" value="1"/>
</dbReference>
<evidence type="ECO:0000259" key="1">
    <source>
        <dbReference type="PROSITE" id="PS51733"/>
    </source>
</evidence>
<dbReference type="RefSeq" id="WP_096181407.1">
    <property type="nucleotide sequence ID" value="NZ_BDUF01000029.1"/>
</dbReference>
<dbReference type="GO" id="GO:0140096">
    <property type="term" value="F:catalytic activity, acting on a protein"/>
    <property type="evidence" value="ECO:0007669"/>
    <property type="project" value="UniProtKB-ARBA"/>
</dbReference>
<dbReference type="Proteomes" id="UP000217785">
    <property type="component" value="Unassembled WGS sequence"/>
</dbReference>
<organism evidence="2 3">
    <name type="scientific">Effusibacillus lacus</name>
    <dbReference type="NCBI Taxonomy" id="1348429"/>
    <lineage>
        <taxon>Bacteria</taxon>
        <taxon>Bacillati</taxon>
        <taxon>Bacillota</taxon>
        <taxon>Bacilli</taxon>
        <taxon>Bacillales</taxon>
        <taxon>Alicyclobacillaceae</taxon>
        <taxon>Effusibacillus</taxon>
    </lineage>
</organism>
<reference evidence="3" key="1">
    <citation type="submission" date="2017-07" db="EMBL/GenBank/DDBJ databases">
        <title>Draft genome sequence of Effusibacillus lacus strain skLN1.</title>
        <authorList>
            <person name="Watanabe M."/>
            <person name="Kojima H."/>
            <person name="Fukui M."/>
        </authorList>
    </citation>
    <scope>NUCLEOTIDE SEQUENCE [LARGE SCALE GENOMIC DNA]</scope>
    <source>
        <strain evidence="3">skLN1</strain>
    </source>
</reference>
<dbReference type="GO" id="GO:0009249">
    <property type="term" value="P:protein lipoylation"/>
    <property type="evidence" value="ECO:0007669"/>
    <property type="project" value="UniProtKB-ARBA"/>
</dbReference>
<dbReference type="PANTHER" id="PTHR43679">
    <property type="entry name" value="OCTANOYLTRANSFERASE LIPM-RELATED"/>
    <property type="match status" value="1"/>
</dbReference>
<comment type="caution">
    <text evidence="2">The sequence shown here is derived from an EMBL/GenBank/DDBJ whole genome shotgun (WGS) entry which is preliminary data.</text>
</comment>
<feature type="domain" description="BPL/LPL catalytic" evidence="1">
    <location>
        <begin position="31"/>
        <end position="245"/>
    </location>
</feature>